<dbReference type="InterPro" id="IPR008334">
    <property type="entry name" value="5'-Nucleotdase_C"/>
</dbReference>
<organism evidence="5 6">
    <name type="scientific">Tetrabaena socialis</name>
    <dbReference type="NCBI Taxonomy" id="47790"/>
    <lineage>
        <taxon>Eukaryota</taxon>
        <taxon>Viridiplantae</taxon>
        <taxon>Chlorophyta</taxon>
        <taxon>core chlorophytes</taxon>
        <taxon>Chlorophyceae</taxon>
        <taxon>CS clade</taxon>
        <taxon>Chlamydomonadales</taxon>
        <taxon>Tetrabaenaceae</taxon>
        <taxon>Tetrabaena</taxon>
    </lineage>
</organism>
<dbReference type="AlphaFoldDB" id="A0A2J8AH67"/>
<dbReference type="Proteomes" id="UP000236333">
    <property type="component" value="Unassembled WGS sequence"/>
</dbReference>
<dbReference type="Pfam" id="PF02872">
    <property type="entry name" value="5_nucleotid_C"/>
    <property type="match status" value="2"/>
</dbReference>
<dbReference type="PANTHER" id="PTHR11575:SF24">
    <property type="entry name" value="5'-NUCLEOTIDASE"/>
    <property type="match status" value="1"/>
</dbReference>
<dbReference type="EMBL" id="PGGS01000020">
    <property type="protein sequence ID" value="PNH11874.1"/>
    <property type="molecule type" value="Genomic_DNA"/>
</dbReference>
<evidence type="ECO:0000259" key="3">
    <source>
        <dbReference type="Pfam" id="PF00149"/>
    </source>
</evidence>
<dbReference type="GO" id="GO:0009166">
    <property type="term" value="P:nucleotide catabolic process"/>
    <property type="evidence" value="ECO:0007669"/>
    <property type="project" value="InterPro"/>
</dbReference>
<dbReference type="InterPro" id="IPR004843">
    <property type="entry name" value="Calcineurin-like_PHP"/>
</dbReference>
<name>A0A2J8AH67_9CHLO</name>
<dbReference type="PANTHER" id="PTHR11575">
    <property type="entry name" value="5'-NUCLEOTIDASE-RELATED"/>
    <property type="match status" value="1"/>
</dbReference>
<comment type="caution">
    <text evidence="5">The sequence shown here is derived from an EMBL/GenBank/DDBJ whole genome shotgun (WGS) entry which is preliminary data.</text>
</comment>
<feature type="domain" description="Calcineurin-like phosphoesterase" evidence="3">
    <location>
        <begin position="363"/>
        <end position="553"/>
    </location>
</feature>
<evidence type="ECO:0000313" key="6">
    <source>
        <dbReference type="Proteomes" id="UP000236333"/>
    </source>
</evidence>
<keyword evidence="6" id="KW-1185">Reference proteome</keyword>
<keyword evidence="2" id="KW-0732">Signal</keyword>
<evidence type="ECO:0000313" key="5">
    <source>
        <dbReference type="EMBL" id="PNH11874.1"/>
    </source>
</evidence>
<comment type="similarity">
    <text evidence="1">Belongs to the 5'-nucleotidase family.</text>
</comment>
<dbReference type="InterPro" id="IPR029052">
    <property type="entry name" value="Metallo-depent_PP-like"/>
</dbReference>
<protein>
    <submittedName>
        <fullName evidence="5">Protein 5NUC</fullName>
    </submittedName>
</protein>
<proteinExistence type="inferred from homology"/>
<feature type="domain" description="5'-Nucleotidase C-terminal" evidence="4">
    <location>
        <begin position="726"/>
        <end position="783"/>
    </location>
</feature>
<dbReference type="Gene3D" id="3.90.780.10">
    <property type="entry name" value="5'-Nucleotidase, C-terminal domain"/>
    <property type="match status" value="3"/>
</dbReference>
<dbReference type="SUPFAM" id="SSF55816">
    <property type="entry name" value="5'-nucleotidase (syn. UDP-sugar hydrolase), C-terminal domain"/>
    <property type="match status" value="2"/>
</dbReference>
<evidence type="ECO:0000259" key="4">
    <source>
        <dbReference type="Pfam" id="PF02872"/>
    </source>
</evidence>
<feature type="domain" description="5'-Nucleotidase C-terminal" evidence="4">
    <location>
        <begin position="228"/>
        <end position="292"/>
    </location>
</feature>
<evidence type="ECO:0000256" key="1">
    <source>
        <dbReference type="ARBA" id="ARBA00006654"/>
    </source>
</evidence>
<accession>A0A2J8AH67</accession>
<sequence>MTPCGGPQVAVLGYVTTDTASLASSGAVRFSEVVSSMQRCVGELRAAEPDVNIIIALGHAGYLVDMDVAARVPGIDLVIGGHSHTFLYGPTGQEAGPPLVASNPASGEPSMGPYPTFVTGPSGRRVPVVQAAFYSKYVGSLNLTFSAAGDLLALSGQPQLMGGAASSSPITRDPGVLALIDQLAGPVRAMQGSVIGSLAANLTADRAVVRAAEAPLGNLVCDAMLWYIRVSGLRFTFSPAAPKNQRVLAVEVAVPGPDGGPPTYAPLDPCRYYTLVTNNYMSDGGDSYTSFKAAATLYGNGPAMDLSVVQYITAFSPVPGYTAPEGRITRCAAPPPAGSSPDLPPPPASCSAVRAFGGCALSMQLLHFNDLHNRIESATSSGAACNAATEASGVCFGGMARLAAAIKASRANALPTLVLDAGDESVGTMWDVVYNDRRPTAAAQNALALDAFTLGNHEFDFGVASLVSYISRVNAPVLACNLDASSKPDLATRVRPYTVVEVGATGVRGAAAQVGVVGWVTPDTAFTSKVASDLQVAQQVPGIDLIVGAHDHYFLYGNGTTPGPLLVASDPRSGQMPYREYPVLATNPGGQSVPIVQAYYASRYLGAIALDFSDAGSLTGWAPRPQLLGGNVSSSAVAQDASMLSLIAQYSAPLGSLSSDVLGYTPVPLSGDRSLTRVREAPLGNLLCDAMLWYLANSTALPGDVCITNGGGLRADIAAGNITTAEVAGLEYAYDDTAPVGSRIVAAAIRTRAGPVPLDPCATYALATNDFMAAGGDTYTVLTRAGVLFAAGPPLADILMAYIQAFSPLQAHVGLAL</sequence>
<dbReference type="SUPFAM" id="SSF56300">
    <property type="entry name" value="Metallo-dependent phosphatases"/>
    <property type="match status" value="2"/>
</dbReference>
<dbReference type="InterPro" id="IPR036907">
    <property type="entry name" value="5'-Nucleotdase_C_sf"/>
</dbReference>
<gene>
    <name evidence="5" type="ORF">TSOC_001287</name>
</gene>
<dbReference type="OrthoDB" id="531680at2759"/>
<dbReference type="Pfam" id="PF00149">
    <property type="entry name" value="Metallophos"/>
    <property type="match status" value="1"/>
</dbReference>
<dbReference type="GO" id="GO:0016787">
    <property type="term" value="F:hydrolase activity"/>
    <property type="evidence" value="ECO:0007669"/>
    <property type="project" value="InterPro"/>
</dbReference>
<dbReference type="PRINTS" id="PR01607">
    <property type="entry name" value="APYRASEFAMLY"/>
</dbReference>
<reference evidence="5 6" key="1">
    <citation type="journal article" date="2017" name="Mol. Biol. Evol.">
        <title>The 4-celled Tetrabaena socialis nuclear genome reveals the essential components for genetic control of cell number at the origin of multicellularity in the volvocine lineage.</title>
        <authorList>
            <person name="Featherston J."/>
            <person name="Arakaki Y."/>
            <person name="Hanschen E.R."/>
            <person name="Ferris P.J."/>
            <person name="Michod R.E."/>
            <person name="Olson B.J.S.C."/>
            <person name="Nozaki H."/>
            <person name="Durand P.M."/>
        </authorList>
    </citation>
    <scope>NUCLEOTIDE SEQUENCE [LARGE SCALE GENOMIC DNA]</scope>
    <source>
        <strain evidence="5 6">NIES-571</strain>
    </source>
</reference>
<dbReference type="InterPro" id="IPR006179">
    <property type="entry name" value="5_nucleotidase/apyrase"/>
</dbReference>
<evidence type="ECO:0000256" key="2">
    <source>
        <dbReference type="ARBA" id="ARBA00022729"/>
    </source>
</evidence>
<dbReference type="Gene3D" id="3.60.21.10">
    <property type="match status" value="3"/>
</dbReference>